<accession>A0A8X6WEM9</accession>
<gene>
    <name evidence="1" type="primary">YK006_98</name>
    <name evidence="1" type="ORF">TNCV_4593341</name>
</gene>
<evidence type="ECO:0000313" key="1">
    <source>
        <dbReference type="EMBL" id="GFY33622.1"/>
    </source>
</evidence>
<comment type="caution">
    <text evidence="1">The sequence shown here is derived from an EMBL/GenBank/DDBJ whole genome shotgun (WGS) entry which is preliminary data.</text>
</comment>
<dbReference type="Proteomes" id="UP000887159">
    <property type="component" value="Unassembled WGS sequence"/>
</dbReference>
<proteinExistence type="predicted"/>
<reference evidence="1" key="1">
    <citation type="submission" date="2020-08" db="EMBL/GenBank/DDBJ databases">
        <title>Multicomponent nature underlies the extraordinary mechanical properties of spider dragline silk.</title>
        <authorList>
            <person name="Kono N."/>
            <person name="Nakamura H."/>
            <person name="Mori M."/>
            <person name="Yoshida Y."/>
            <person name="Ohtoshi R."/>
            <person name="Malay A.D."/>
            <person name="Moran D.A.P."/>
            <person name="Tomita M."/>
            <person name="Numata K."/>
            <person name="Arakawa K."/>
        </authorList>
    </citation>
    <scope>NUCLEOTIDE SEQUENCE</scope>
</reference>
<evidence type="ECO:0000313" key="2">
    <source>
        <dbReference type="Proteomes" id="UP000887159"/>
    </source>
</evidence>
<protein>
    <submittedName>
        <fullName evidence="1">HTH_48 domain-containing protein</fullName>
    </submittedName>
</protein>
<sequence>MEIFISEVGSINKENTQSYLEFISGTVGISSKSFLRKRIFHSSDFEMSSLEQRANIEFCVLLEKSPSEILEMLK</sequence>
<organism evidence="1 2">
    <name type="scientific">Trichonephila clavipes</name>
    <name type="common">Golden silk orbweaver</name>
    <name type="synonym">Nephila clavipes</name>
    <dbReference type="NCBI Taxonomy" id="2585209"/>
    <lineage>
        <taxon>Eukaryota</taxon>
        <taxon>Metazoa</taxon>
        <taxon>Ecdysozoa</taxon>
        <taxon>Arthropoda</taxon>
        <taxon>Chelicerata</taxon>
        <taxon>Arachnida</taxon>
        <taxon>Araneae</taxon>
        <taxon>Araneomorphae</taxon>
        <taxon>Entelegynae</taxon>
        <taxon>Araneoidea</taxon>
        <taxon>Nephilidae</taxon>
        <taxon>Trichonephila</taxon>
    </lineage>
</organism>
<keyword evidence="2" id="KW-1185">Reference proteome</keyword>
<name>A0A8X6WEM9_TRICX</name>
<dbReference type="EMBL" id="BMAU01021418">
    <property type="protein sequence ID" value="GFY33622.1"/>
    <property type="molecule type" value="Genomic_DNA"/>
</dbReference>
<dbReference type="AlphaFoldDB" id="A0A8X6WEM9"/>